<dbReference type="InterPro" id="IPR028098">
    <property type="entry name" value="Glyco_trans_4-like_N"/>
</dbReference>
<organism evidence="3 4">
    <name type="scientific">Arcicella aurantiaca</name>
    <dbReference type="NCBI Taxonomy" id="591202"/>
    <lineage>
        <taxon>Bacteria</taxon>
        <taxon>Pseudomonadati</taxon>
        <taxon>Bacteroidota</taxon>
        <taxon>Cytophagia</taxon>
        <taxon>Cytophagales</taxon>
        <taxon>Flectobacillaceae</taxon>
        <taxon>Arcicella</taxon>
    </lineage>
</organism>
<feature type="domain" description="Glycosyltransferase subfamily 4-like N-terminal" evidence="2">
    <location>
        <begin position="16"/>
        <end position="120"/>
    </location>
</feature>
<protein>
    <submittedName>
        <fullName evidence="3">Glycosyltransferase involved in cell wall biosynthesis</fullName>
    </submittedName>
</protein>
<feature type="domain" description="Glycosyl transferase family 1" evidence="1">
    <location>
        <begin position="192"/>
        <end position="361"/>
    </location>
</feature>
<proteinExistence type="predicted"/>
<reference evidence="3 4" key="1">
    <citation type="submission" date="2018-05" db="EMBL/GenBank/DDBJ databases">
        <title>Genomic Encyclopedia of Archaeal and Bacterial Type Strains, Phase II (KMG-II): from individual species to whole genera.</title>
        <authorList>
            <person name="Goeker M."/>
        </authorList>
    </citation>
    <scope>NUCLEOTIDE SEQUENCE [LARGE SCALE GENOMIC DNA]</scope>
    <source>
        <strain evidence="3 4">DSM 22214</strain>
    </source>
</reference>
<gene>
    <name evidence="3" type="ORF">LV89_03712</name>
</gene>
<dbReference type="GO" id="GO:0016757">
    <property type="term" value="F:glycosyltransferase activity"/>
    <property type="evidence" value="ECO:0007669"/>
    <property type="project" value="InterPro"/>
</dbReference>
<evidence type="ECO:0000259" key="2">
    <source>
        <dbReference type="Pfam" id="PF13477"/>
    </source>
</evidence>
<accession>A0A316DW48</accession>
<keyword evidence="3" id="KW-0808">Transferase</keyword>
<evidence type="ECO:0000313" key="3">
    <source>
        <dbReference type="EMBL" id="PWK21419.1"/>
    </source>
</evidence>
<dbReference type="InterPro" id="IPR001296">
    <property type="entry name" value="Glyco_trans_1"/>
</dbReference>
<dbReference type="Pfam" id="PF00534">
    <property type="entry name" value="Glycos_transf_1"/>
    <property type="match status" value="1"/>
</dbReference>
<evidence type="ECO:0000313" key="4">
    <source>
        <dbReference type="Proteomes" id="UP000245489"/>
    </source>
</evidence>
<dbReference type="EMBL" id="QGGO01000024">
    <property type="protein sequence ID" value="PWK21419.1"/>
    <property type="molecule type" value="Genomic_DNA"/>
</dbReference>
<sequence length="385" mass="44387">MKIVFVITELGSFNNFLSELALELIKDSNIELHIICSNYKVIDIPDKNNFNYSNFYLHFLDIPRSVNILTQLKAAYFIRKILDKVKPDIVHSHFTTGTFPTILLKNNSYIYWATFHGLGLNSSEGFRRLLFSVVENLCFLRLNRIFLVNNEDFLLLNSKKRLPAHKYNCKGFGCDIDKFSKNNFSIRMRENLKNSLNVNLQFVICFTGRFVEFKGFSLVIKSFFYLSEKYPKKFKLILLGGKDSIHSCGLNEFEQKKMDSHQDIINIGYTSEVPKYLAISDALLFPSKKEGLPTCVLESLSMGVPVITMDSRGNNDLVKDGYNGFLINPSLDINETILSIISLIEKLYYNSVLKTRLSNNAIKDRENFSRNKFIDEHKLLYSQVS</sequence>
<dbReference type="OrthoDB" id="9790710at2"/>
<evidence type="ECO:0000259" key="1">
    <source>
        <dbReference type="Pfam" id="PF00534"/>
    </source>
</evidence>
<dbReference type="Proteomes" id="UP000245489">
    <property type="component" value="Unassembled WGS sequence"/>
</dbReference>
<dbReference type="AlphaFoldDB" id="A0A316DW48"/>
<dbReference type="PANTHER" id="PTHR12526">
    <property type="entry name" value="GLYCOSYLTRANSFERASE"/>
    <property type="match status" value="1"/>
</dbReference>
<keyword evidence="4" id="KW-1185">Reference proteome</keyword>
<comment type="caution">
    <text evidence="3">The sequence shown here is derived from an EMBL/GenBank/DDBJ whole genome shotgun (WGS) entry which is preliminary data.</text>
</comment>
<name>A0A316DW48_9BACT</name>
<dbReference type="PANTHER" id="PTHR12526:SF630">
    <property type="entry name" value="GLYCOSYLTRANSFERASE"/>
    <property type="match status" value="1"/>
</dbReference>
<dbReference type="RefSeq" id="WP_109744396.1">
    <property type="nucleotide sequence ID" value="NZ_QGGO01000024.1"/>
</dbReference>
<dbReference type="Gene3D" id="3.40.50.2000">
    <property type="entry name" value="Glycogen Phosphorylase B"/>
    <property type="match status" value="2"/>
</dbReference>
<dbReference type="SUPFAM" id="SSF53756">
    <property type="entry name" value="UDP-Glycosyltransferase/glycogen phosphorylase"/>
    <property type="match status" value="1"/>
</dbReference>
<dbReference type="Pfam" id="PF13477">
    <property type="entry name" value="Glyco_trans_4_2"/>
    <property type="match status" value="1"/>
</dbReference>